<feature type="domain" description="Reverse transcriptase" evidence="1">
    <location>
        <begin position="89"/>
        <end position="255"/>
    </location>
</feature>
<dbReference type="PANTHER" id="PTHR33116:SF78">
    <property type="entry name" value="OS12G0587133 PROTEIN"/>
    <property type="match status" value="1"/>
</dbReference>
<name>A0A438GPI5_VITVI</name>
<dbReference type="Pfam" id="PF00078">
    <property type="entry name" value="RVT_1"/>
    <property type="match status" value="1"/>
</dbReference>
<evidence type="ECO:0000313" key="3">
    <source>
        <dbReference type="Proteomes" id="UP000288805"/>
    </source>
</evidence>
<comment type="caution">
    <text evidence="2">The sequence shown here is derived from an EMBL/GenBank/DDBJ whole genome shotgun (WGS) entry which is preliminary data.</text>
</comment>
<dbReference type="EMBL" id="QGNW01000376">
    <property type="protein sequence ID" value="RVW74129.1"/>
    <property type="molecule type" value="Genomic_DNA"/>
</dbReference>
<reference evidence="2 3" key="1">
    <citation type="journal article" date="2018" name="PLoS Genet.">
        <title>Population sequencing reveals clonal diversity and ancestral inbreeding in the grapevine cultivar Chardonnay.</title>
        <authorList>
            <person name="Roach M.J."/>
            <person name="Johnson D.L."/>
            <person name="Bohlmann J."/>
            <person name="van Vuuren H.J."/>
            <person name="Jones S.J."/>
            <person name="Pretorius I.S."/>
            <person name="Schmidt S.A."/>
            <person name="Borneman A.R."/>
        </authorList>
    </citation>
    <scope>NUCLEOTIDE SEQUENCE [LARGE SCALE GENOMIC DNA]</scope>
    <source>
        <strain evidence="3">cv. Chardonnay</strain>
        <tissue evidence="2">Leaf</tissue>
    </source>
</reference>
<evidence type="ECO:0000259" key="1">
    <source>
        <dbReference type="Pfam" id="PF00078"/>
    </source>
</evidence>
<dbReference type="PANTHER" id="PTHR33116">
    <property type="entry name" value="REVERSE TRANSCRIPTASE ZINC-BINDING DOMAIN-CONTAINING PROTEIN-RELATED-RELATED"/>
    <property type="match status" value="1"/>
</dbReference>
<dbReference type="Proteomes" id="UP000288805">
    <property type="component" value="Unassembled WGS sequence"/>
</dbReference>
<gene>
    <name evidence="2" type="ORF">CK203_052247</name>
</gene>
<proteinExistence type="predicted"/>
<evidence type="ECO:0000313" key="2">
    <source>
        <dbReference type="EMBL" id="RVW74129.1"/>
    </source>
</evidence>
<accession>A0A438GPI5</accession>
<protein>
    <recommendedName>
        <fullName evidence="1">Reverse transcriptase domain-containing protein</fullName>
    </recommendedName>
</protein>
<sequence length="276" mass="30964">MEVNKTLALNQVDFCDKVELTLPLTVHELEARREANEALKSGFFWRNFVEIEIKESLAEPNISGMSFERLESMDATRLDEPFSEQEVLEALKVVDSILKSNEGAVMCKLDIKNAYDHVNWSILFSVMSMMGFGEKWIRWMQWCISTANFYVLVNGSSSVNEGFLLAFKVRSRGSERVQASHLLFPDDTLVFCGASKDQLLYLSWILMWFEAMSGLRINLDKSELISMGGVENTKALATNLGCKVGSLPSTYLGLPLGAPHRSVAIWDGVEDAEEIG</sequence>
<dbReference type="InterPro" id="IPR000477">
    <property type="entry name" value="RT_dom"/>
</dbReference>
<dbReference type="AlphaFoldDB" id="A0A438GPI5"/>
<organism evidence="2 3">
    <name type="scientific">Vitis vinifera</name>
    <name type="common">Grape</name>
    <dbReference type="NCBI Taxonomy" id="29760"/>
    <lineage>
        <taxon>Eukaryota</taxon>
        <taxon>Viridiplantae</taxon>
        <taxon>Streptophyta</taxon>
        <taxon>Embryophyta</taxon>
        <taxon>Tracheophyta</taxon>
        <taxon>Spermatophyta</taxon>
        <taxon>Magnoliopsida</taxon>
        <taxon>eudicotyledons</taxon>
        <taxon>Gunneridae</taxon>
        <taxon>Pentapetalae</taxon>
        <taxon>rosids</taxon>
        <taxon>Vitales</taxon>
        <taxon>Vitaceae</taxon>
        <taxon>Viteae</taxon>
        <taxon>Vitis</taxon>
    </lineage>
</organism>